<protein>
    <submittedName>
        <fullName evidence="2">Glycosyltransferase</fullName>
    </submittedName>
</protein>
<name>A0A5C0VF32_9SPHI</name>
<evidence type="ECO:0000259" key="1">
    <source>
        <dbReference type="Pfam" id="PF13524"/>
    </source>
</evidence>
<dbReference type="Pfam" id="PF13524">
    <property type="entry name" value="Glyco_trans_1_2"/>
    <property type="match status" value="1"/>
</dbReference>
<proteinExistence type="predicted"/>
<keyword evidence="3" id="KW-1185">Reference proteome</keyword>
<dbReference type="KEGG" id="pej:FYC62_06345"/>
<gene>
    <name evidence="2" type="ORF">FYC62_06345</name>
</gene>
<keyword evidence="2" id="KW-0808">Transferase</keyword>
<dbReference type="RefSeq" id="WP_149074344.1">
    <property type="nucleotide sequence ID" value="NZ_CP043329.1"/>
</dbReference>
<dbReference type="SUPFAM" id="SSF53756">
    <property type="entry name" value="UDP-Glycosyltransferase/glycogen phosphorylase"/>
    <property type="match status" value="1"/>
</dbReference>
<dbReference type="AlphaFoldDB" id="A0A5C0VF32"/>
<dbReference type="EMBL" id="CP043329">
    <property type="protein sequence ID" value="QEK51328.1"/>
    <property type="molecule type" value="Genomic_DNA"/>
</dbReference>
<evidence type="ECO:0000313" key="2">
    <source>
        <dbReference type="EMBL" id="QEK51328.1"/>
    </source>
</evidence>
<dbReference type="GO" id="GO:0016740">
    <property type="term" value="F:transferase activity"/>
    <property type="evidence" value="ECO:0007669"/>
    <property type="project" value="UniProtKB-KW"/>
</dbReference>
<accession>A0A5C0VF32</accession>
<dbReference type="Proteomes" id="UP000323653">
    <property type="component" value="Chromosome"/>
</dbReference>
<dbReference type="InterPro" id="IPR055259">
    <property type="entry name" value="YkvP/CgeB_Glyco_trans-like"/>
</dbReference>
<sequence>MENTYKIAFLGSSLLSAYWNGAATYYRGIIKELYKLGHEVTFFEPDIYDRQQHRDLPDVDWATSVVYDAHLNEVEKLVSNLNDFDIIIKTSGIGAFDNFFEQKLPDYKQEHQLLIFWDVDAPATLDRMRQNPKDAFRENLQKFDLILTYGGGQPVIDAYLSFGAKACIPVYNALDPETHFPTATNPAFECDLAFLGNRLPDRETRVEDFFINAAQQLPQKQFLLGGSGWENKDLPQNIKLAGHVYTKDHNALNCTALAVLNISRDSMAAYGFSPATRVFEAAGAGACIITDDWLGIDYFFEPDIEILVAKNGQEVADILANLTPERAKLIGSAALKRVLRDHTYTLRAEEVQAIFKQYITHKN</sequence>
<dbReference type="Gene3D" id="3.40.50.2000">
    <property type="entry name" value="Glycogen Phosphorylase B"/>
    <property type="match status" value="1"/>
</dbReference>
<reference evidence="2 3" key="1">
    <citation type="submission" date="2019-08" db="EMBL/GenBank/DDBJ databases">
        <title>Pedobacter sp. nov., isolated from Han river, South Korea.</title>
        <authorList>
            <person name="Lee D.-H."/>
            <person name="Kim Y.-S."/>
            <person name="Hwang E.-M."/>
            <person name="Le Tran T.C."/>
            <person name="Cha C.-J."/>
        </authorList>
    </citation>
    <scope>NUCLEOTIDE SEQUENCE [LARGE SCALE GENOMIC DNA]</scope>
    <source>
        <strain evidence="2 3">CJ43</strain>
    </source>
</reference>
<evidence type="ECO:0000313" key="3">
    <source>
        <dbReference type="Proteomes" id="UP000323653"/>
    </source>
</evidence>
<feature type="domain" description="Spore protein YkvP/CgeB glycosyl transferase-like" evidence="1">
    <location>
        <begin position="208"/>
        <end position="352"/>
    </location>
</feature>
<organism evidence="2 3">
    <name type="scientific">Pedobacter aquae</name>
    <dbReference type="NCBI Taxonomy" id="2605747"/>
    <lineage>
        <taxon>Bacteria</taxon>
        <taxon>Pseudomonadati</taxon>
        <taxon>Bacteroidota</taxon>
        <taxon>Sphingobacteriia</taxon>
        <taxon>Sphingobacteriales</taxon>
        <taxon>Sphingobacteriaceae</taxon>
        <taxon>Pedobacter</taxon>
    </lineage>
</organism>